<dbReference type="Proteomes" id="UP000694865">
    <property type="component" value="Unplaced"/>
</dbReference>
<evidence type="ECO:0000256" key="1">
    <source>
        <dbReference type="SAM" id="SignalP"/>
    </source>
</evidence>
<feature type="signal peptide" evidence="1">
    <location>
        <begin position="1"/>
        <end position="16"/>
    </location>
</feature>
<proteinExistence type="predicted"/>
<dbReference type="RefSeq" id="XP_006825788.1">
    <property type="nucleotide sequence ID" value="XM_006825725.1"/>
</dbReference>
<gene>
    <name evidence="3" type="primary">LOC102809968</name>
</gene>
<evidence type="ECO:0000313" key="3">
    <source>
        <dbReference type="RefSeq" id="XP_006825788.1"/>
    </source>
</evidence>
<reference evidence="3" key="1">
    <citation type="submission" date="2025-08" db="UniProtKB">
        <authorList>
            <consortium name="RefSeq"/>
        </authorList>
    </citation>
    <scope>IDENTIFICATION</scope>
    <source>
        <tissue evidence="3">Testes</tissue>
    </source>
</reference>
<organism evidence="2 3">
    <name type="scientific">Saccoglossus kowalevskii</name>
    <name type="common">Acorn worm</name>
    <dbReference type="NCBI Taxonomy" id="10224"/>
    <lineage>
        <taxon>Eukaryota</taxon>
        <taxon>Metazoa</taxon>
        <taxon>Hemichordata</taxon>
        <taxon>Enteropneusta</taxon>
        <taxon>Harrimaniidae</taxon>
        <taxon>Saccoglossus</taxon>
    </lineage>
</organism>
<keyword evidence="2" id="KW-1185">Reference proteome</keyword>
<keyword evidence="1" id="KW-0732">Signal</keyword>
<dbReference type="GeneID" id="102809968"/>
<feature type="chain" id="PRO_5046922567" evidence="1">
    <location>
        <begin position="17"/>
        <end position="123"/>
    </location>
</feature>
<sequence>MKWLVIVLVFIPIVCGNKRFEYRNVNADSCDVDDAECVTNQGIEGRCRSTCQVTERVVESDKLCPHSDCKCCTTNTDKCDEIYPGSYCGPPPCDVNMLQIFDTVLCNHNYVCCRPKQLCTFPL</sequence>
<accession>A0ABM0N0J7</accession>
<evidence type="ECO:0000313" key="2">
    <source>
        <dbReference type="Proteomes" id="UP000694865"/>
    </source>
</evidence>
<protein>
    <submittedName>
        <fullName evidence="3">Uncharacterized protein LOC102809968</fullName>
    </submittedName>
</protein>
<name>A0ABM0N0J7_SACKO</name>